<comment type="similarity">
    <text evidence="2 10">Belongs to the TRAFAC class TrmE-Era-EngA-EngB-Septin-like GTPase superfamily. EngB GTPase family.</text>
</comment>
<comment type="function">
    <text evidence="10">Necessary for normal cell division and for the maintenance of normal septation.</text>
</comment>
<reference evidence="12 13" key="1">
    <citation type="submission" date="2017-08" db="EMBL/GenBank/DDBJ databases">
        <authorList>
            <person name="de Groot N.N."/>
        </authorList>
    </citation>
    <scope>NUCLEOTIDE SEQUENCE [LARGE SCALE GENOMIC DNA]</scope>
    <source>
        <strain evidence="12 13">HM2</strain>
    </source>
</reference>
<accession>A0A380S6Q8</accession>
<evidence type="ECO:0000256" key="5">
    <source>
        <dbReference type="ARBA" id="ARBA00022741"/>
    </source>
</evidence>
<evidence type="ECO:0000256" key="9">
    <source>
        <dbReference type="ARBA" id="ARBA00023306"/>
    </source>
</evidence>
<dbReference type="Gene3D" id="3.40.50.300">
    <property type="entry name" value="P-loop containing nucleotide triphosphate hydrolases"/>
    <property type="match status" value="1"/>
</dbReference>
<dbReference type="NCBIfam" id="TIGR03598">
    <property type="entry name" value="GTPase_YsxC"/>
    <property type="match status" value="1"/>
</dbReference>
<dbReference type="PANTHER" id="PTHR11649:SF13">
    <property type="entry name" value="ENGB-TYPE G DOMAIN-CONTAINING PROTEIN"/>
    <property type="match status" value="1"/>
</dbReference>
<evidence type="ECO:0000256" key="1">
    <source>
        <dbReference type="ARBA" id="ARBA00001946"/>
    </source>
</evidence>
<dbReference type="PROSITE" id="PS51706">
    <property type="entry name" value="G_ENGB"/>
    <property type="match status" value="1"/>
</dbReference>
<dbReference type="InterPro" id="IPR030393">
    <property type="entry name" value="G_ENGB_dom"/>
</dbReference>
<dbReference type="Pfam" id="PF01926">
    <property type="entry name" value="MMR_HSR1"/>
    <property type="match status" value="1"/>
</dbReference>
<dbReference type="PANTHER" id="PTHR11649">
    <property type="entry name" value="MSS1/TRME-RELATED GTP-BINDING PROTEIN"/>
    <property type="match status" value="1"/>
</dbReference>
<dbReference type="InterPro" id="IPR006073">
    <property type="entry name" value="GTP-bd"/>
</dbReference>
<evidence type="ECO:0000256" key="6">
    <source>
        <dbReference type="ARBA" id="ARBA00022842"/>
    </source>
</evidence>
<keyword evidence="7 10" id="KW-0342">GTP-binding</keyword>
<proteinExistence type="inferred from homology"/>
<evidence type="ECO:0000256" key="8">
    <source>
        <dbReference type="ARBA" id="ARBA00023210"/>
    </source>
</evidence>
<evidence type="ECO:0000313" key="12">
    <source>
        <dbReference type="EMBL" id="SUQ24835.1"/>
    </source>
</evidence>
<dbReference type="GO" id="GO:0000917">
    <property type="term" value="P:division septum assembly"/>
    <property type="evidence" value="ECO:0007669"/>
    <property type="project" value="UniProtKB-KW"/>
</dbReference>
<evidence type="ECO:0000313" key="13">
    <source>
        <dbReference type="Proteomes" id="UP000255423"/>
    </source>
</evidence>
<evidence type="ECO:0000256" key="4">
    <source>
        <dbReference type="ARBA" id="ARBA00022723"/>
    </source>
</evidence>
<protein>
    <recommendedName>
        <fullName evidence="10">Probable GTP-binding protein EngB</fullName>
    </recommendedName>
</protein>
<dbReference type="InterPro" id="IPR019987">
    <property type="entry name" value="GTP-bd_ribosome_bio_YsxC"/>
</dbReference>
<dbReference type="Proteomes" id="UP000255423">
    <property type="component" value="Unassembled WGS sequence"/>
</dbReference>
<dbReference type="RefSeq" id="WP_088641041.1">
    <property type="nucleotide sequence ID" value="NZ_UHJL01000003.1"/>
</dbReference>
<keyword evidence="5 10" id="KW-0547">Nucleotide-binding</keyword>
<evidence type="ECO:0000256" key="3">
    <source>
        <dbReference type="ARBA" id="ARBA00022618"/>
    </source>
</evidence>
<gene>
    <name evidence="10" type="primary">engB</name>
    <name evidence="12" type="ORF">SAMN05661053_2249</name>
</gene>
<dbReference type="SUPFAM" id="SSF52540">
    <property type="entry name" value="P-loop containing nucleoside triphosphate hydrolases"/>
    <property type="match status" value="1"/>
</dbReference>
<comment type="cofactor">
    <cofactor evidence="1">
        <name>Mg(2+)</name>
        <dbReference type="ChEBI" id="CHEBI:18420"/>
    </cofactor>
</comment>
<dbReference type="EMBL" id="UHJL01000003">
    <property type="protein sequence ID" value="SUQ24835.1"/>
    <property type="molecule type" value="Genomic_DNA"/>
</dbReference>
<keyword evidence="6" id="KW-0460">Magnesium</keyword>
<dbReference type="AlphaFoldDB" id="A0A380S6Q8"/>
<name>A0A380S6Q8_FIBSU</name>
<dbReference type="GO" id="GO:0005525">
    <property type="term" value="F:GTP binding"/>
    <property type="evidence" value="ECO:0007669"/>
    <property type="project" value="UniProtKB-UniRule"/>
</dbReference>
<keyword evidence="8 10" id="KW-0717">Septation</keyword>
<evidence type="ECO:0000256" key="7">
    <source>
        <dbReference type="ARBA" id="ARBA00023134"/>
    </source>
</evidence>
<dbReference type="InterPro" id="IPR027417">
    <property type="entry name" value="P-loop_NTPase"/>
</dbReference>
<dbReference type="GO" id="GO:0046872">
    <property type="term" value="F:metal ion binding"/>
    <property type="evidence" value="ECO:0007669"/>
    <property type="project" value="UniProtKB-KW"/>
</dbReference>
<evidence type="ECO:0000259" key="11">
    <source>
        <dbReference type="PROSITE" id="PS51706"/>
    </source>
</evidence>
<keyword evidence="3 10" id="KW-0132">Cell division</keyword>
<evidence type="ECO:0000256" key="2">
    <source>
        <dbReference type="ARBA" id="ARBA00009638"/>
    </source>
</evidence>
<keyword evidence="4" id="KW-0479">Metal-binding</keyword>
<dbReference type="CDD" id="cd01876">
    <property type="entry name" value="YihA_EngB"/>
    <property type="match status" value="1"/>
</dbReference>
<feature type="domain" description="EngB-type G" evidence="11">
    <location>
        <begin position="39"/>
        <end position="210"/>
    </location>
</feature>
<dbReference type="HAMAP" id="MF_00321">
    <property type="entry name" value="GTPase_EngB"/>
    <property type="match status" value="1"/>
</dbReference>
<sequence length="217" mass="24025">MSTKEKIVHQAPVEVGGYTVRSAKFVKAAVSLKGLPEEHLPQIAFLGRSNVGKSSLMNTLMGQKKLVKISSTPGKTRELNFFKVNDEFFLVDLPGVGFAKVNNAKRDQMSDFIREYVEKCKDLKGLIYLVDIRHGGTPIDIETVESIRATGCPVLVVASKRDKVNQSELAKGLRDIQQRLDLDQKPLCVSSLKKTGLDELWTEILEAIHSDNGKDAT</sequence>
<keyword evidence="9 10" id="KW-0131">Cell cycle</keyword>
<organism evidence="12 13">
    <name type="scientific">Fibrobacter succinogenes</name>
    <name type="common">Bacteroides succinogenes</name>
    <dbReference type="NCBI Taxonomy" id="833"/>
    <lineage>
        <taxon>Bacteria</taxon>
        <taxon>Pseudomonadati</taxon>
        <taxon>Fibrobacterota</taxon>
        <taxon>Fibrobacteria</taxon>
        <taxon>Fibrobacterales</taxon>
        <taxon>Fibrobacteraceae</taxon>
        <taxon>Fibrobacter</taxon>
    </lineage>
</organism>
<evidence type="ECO:0000256" key="10">
    <source>
        <dbReference type="HAMAP-Rule" id="MF_00321"/>
    </source>
</evidence>